<evidence type="ECO:0000256" key="10">
    <source>
        <dbReference type="SAM" id="Phobius"/>
    </source>
</evidence>
<evidence type="ECO:0000256" key="9">
    <source>
        <dbReference type="PROSITE-ProRule" id="PRU01193"/>
    </source>
</evidence>
<dbReference type="Pfam" id="PF01595">
    <property type="entry name" value="CNNM"/>
    <property type="match status" value="1"/>
</dbReference>
<evidence type="ECO:0000313" key="14">
    <source>
        <dbReference type="Proteomes" id="UP000198781"/>
    </source>
</evidence>
<dbReference type="EMBL" id="FMZC01000003">
    <property type="protein sequence ID" value="SDC76902.1"/>
    <property type="molecule type" value="Genomic_DNA"/>
</dbReference>
<evidence type="ECO:0000256" key="8">
    <source>
        <dbReference type="PROSITE-ProRule" id="PRU00703"/>
    </source>
</evidence>
<proteinExistence type="predicted"/>
<dbReference type="InterPro" id="IPR002550">
    <property type="entry name" value="CNNM"/>
</dbReference>
<keyword evidence="7 9" id="KW-0472">Membrane</keyword>
<dbReference type="InterPro" id="IPR005170">
    <property type="entry name" value="Transptr-assoc_dom"/>
</dbReference>
<accession>A0A1G6P9K1</accession>
<dbReference type="Pfam" id="PF00571">
    <property type="entry name" value="CBS"/>
    <property type="match status" value="2"/>
</dbReference>
<feature type="transmembrane region" description="Helical" evidence="10">
    <location>
        <begin position="95"/>
        <end position="119"/>
    </location>
</feature>
<gene>
    <name evidence="13" type="ORF">SAMN05192589_103183</name>
</gene>
<dbReference type="InterPro" id="IPR016169">
    <property type="entry name" value="FAD-bd_PCMH_sub2"/>
</dbReference>
<feature type="domain" description="CBS" evidence="11">
    <location>
        <begin position="215"/>
        <end position="276"/>
    </location>
</feature>
<feature type="domain" description="CBS" evidence="11">
    <location>
        <begin position="278"/>
        <end position="337"/>
    </location>
</feature>
<dbReference type="AlphaFoldDB" id="A0A1G6P9K1"/>
<dbReference type="Pfam" id="PF03471">
    <property type="entry name" value="CorC_HlyC"/>
    <property type="match status" value="1"/>
</dbReference>
<dbReference type="CDD" id="cd04590">
    <property type="entry name" value="CBS_pair_CorC_HlyC_assoc"/>
    <property type="match status" value="1"/>
</dbReference>
<evidence type="ECO:0000256" key="3">
    <source>
        <dbReference type="ARBA" id="ARBA00022692"/>
    </source>
</evidence>
<dbReference type="Gene3D" id="3.10.580.10">
    <property type="entry name" value="CBS-domain"/>
    <property type="match status" value="1"/>
</dbReference>
<dbReference type="SMART" id="SM00116">
    <property type="entry name" value="CBS"/>
    <property type="match status" value="2"/>
</dbReference>
<dbReference type="InterPro" id="IPR051676">
    <property type="entry name" value="UPF0053_domain"/>
</dbReference>
<reference evidence="13 14" key="1">
    <citation type="submission" date="2016-10" db="EMBL/GenBank/DDBJ databases">
        <authorList>
            <person name="de Groot N.N."/>
        </authorList>
    </citation>
    <scope>NUCLEOTIDE SEQUENCE [LARGE SCALE GENOMIC DNA]</scope>
    <source>
        <strain evidence="13 14">DSM 16619</strain>
    </source>
</reference>
<keyword evidence="4" id="KW-0677">Repeat</keyword>
<dbReference type="PANTHER" id="PTHR43099:SF2">
    <property type="entry name" value="UPF0053 PROTEIN YRKA"/>
    <property type="match status" value="1"/>
</dbReference>
<dbReference type="InterPro" id="IPR044751">
    <property type="entry name" value="Ion_transp-like_CBS"/>
</dbReference>
<dbReference type="SUPFAM" id="SSF54631">
    <property type="entry name" value="CBS-domain pair"/>
    <property type="match status" value="1"/>
</dbReference>
<dbReference type="Proteomes" id="UP000198781">
    <property type="component" value="Unassembled WGS sequence"/>
</dbReference>
<sequence>MEIAILFALILLNGLFAMSELALVTARKTRLQKLIDEGDSGAVAAVKLGEDPTRFLSTIQIGITSIGVLNGIVGEAALAQPLGEWLRTFGLEPKYASYLATGLVVMLITYFSIVVGELVPKRLGQSHPEVIARLVARPINWLAIATKPFVKLLSMSTQALLRLLGVKENNASAVTEAEIHAVLAEGTSAGVIESHEHQMVRNVFRLDDRQIGSLMVPRADVAVLDVEDSFEENLKRIEESDHARFPVVRGGMENVLGVLNARQWLSRSLREQARDLATQPLQTALYVPETITGMELLDNFRQSDLHMAFVIDEYGEVQGIVTLQDLIEAITGEFHARDPETSWAVQREDGSWLLDGHIPVPELKDRLDLDAVPEEDRGRYHTLSGMVMLLTGKLPRVTDRVQWEGWQFEVVDMDGKTIDKVLASPLPSVEIAEPETISAE</sequence>
<evidence type="ECO:0000256" key="4">
    <source>
        <dbReference type="ARBA" id="ARBA00022737"/>
    </source>
</evidence>
<dbReference type="Gene3D" id="3.30.465.10">
    <property type="match status" value="1"/>
</dbReference>
<dbReference type="GO" id="GO:0005886">
    <property type="term" value="C:plasma membrane"/>
    <property type="evidence" value="ECO:0007669"/>
    <property type="project" value="UniProtKB-SubCell"/>
</dbReference>
<dbReference type="InterPro" id="IPR000644">
    <property type="entry name" value="CBS_dom"/>
</dbReference>
<dbReference type="SUPFAM" id="SSF56176">
    <property type="entry name" value="FAD-binding/transporter-associated domain-like"/>
    <property type="match status" value="1"/>
</dbReference>
<dbReference type="PROSITE" id="PS51846">
    <property type="entry name" value="CNNM"/>
    <property type="match status" value="1"/>
</dbReference>
<organism evidence="13 14">
    <name type="scientific">Paracidovorax valerianellae</name>
    <dbReference type="NCBI Taxonomy" id="187868"/>
    <lineage>
        <taxon>Bacteria</taxon>
        <taxon>Pseudomonadati</taxon>
        <taxon>Pseudomonadota</taxon>
        <taxon>Betaproteobacteria</taxon>
        <taxon>Burkholderiales</taxon>
        <taxon>Comamonadaceae</taxon>
        <taxon>Paracidovorax</taxon>
    </lineage>
</organism>
<dbReference type="SMART" id="SM01091">
    <property type="entry name" value="CorC_HlyC"/>
    <property type="match status" value="1"/>
</dbReference>
<comment type="subcellular location">
    <subcellularLocation>
        <location evidence="1">Cell membrane</location>
        <topology evidence="1">Multi-pass membrane protein</topology>
    </subcellularLocation>
</comment>
<keyword evidence="14" id="KW-1185">Reference proteome</keyword>
<evidence type="ECO:0000256" key="7">
    <source>
        <dbReference type="ARBA" id="ARBA00023136"/>
    </source>
</evidence>
<dbReference type="OrthoDB" id="9797674at2"/>
<evidence type="ECO:0000256" key="6">
    <source>
        <dbReference type="ARBA" id="ARBA00023122"/>
    </source>
</evidence>
<evidence type="ECO:0000256" key="2">
    <source>
        <dbReference type="ARBA" id="ARBA00022475"/>
    </source>
</evidence>
<evidence type="ECO:0000259" key="11">
    <source>
        <dbReference type="PROSITE" id="PS51371"/>
    </source>
</evidence>
<feature type="domain" description="CNNM transmembrane" evidence="12">
    <location>
        <begin position="1"/>
        <end position="196"/>
    </location>
</feature>
<dbReference type="RefSeq" id="WP_092741402.1">
    <property type="nucleotide sequence ID" value="NZ_FMZC01000003.1"/>
</dbReference>
<name>A0A1G6P9K1_9BURK</name>
<protein>
    <submittedName>
        <fullName evidence="13">Putative hemolysin</fullName>
    </submittedName>
</protein>
<keyword evidence="2" id="KW-1003">Cell membrane</keyword>
<dbReference type="PROSITE" id="PS51371">
    <property type="entry name" value="CBS"/>
    <property type="match status" value="2"/>
</dbReference>
<evidence type="ECO:0000256" key="1">
    <source>
        <dbReference type="ARBA" id="ARBA00004651"/>
    </source>
</evidence>
<evidence type="ECO:0000259" key="12">
    <source>
        <dbReference type="PROSITE" id="PS51846"/>
    </source>
</evidence>
<dbReference type="InterPro" id="IPR046342">
    <property type="entry name" value="CBS_dom_sf"/>
</dbReference>
<dbReference type="STRING" id="187868.SAMN05192589_103183"/>
<keyword evidence="5 9" id="KW-1133">Transmembrane helix</keyword>
<keyword evidence="3 9" id="KW-0812">Transmembrane</keyword>
<dbReference type="PANTHER" id="PTHR43099">
    <property type="entry name" value="UPF0053 PROTEIN YRKA"/>
    <property type="match status" value="1"/>
</dbReference>
<dbReference type="InterPro" id="IPR036318">
    <property type="entry name" value="FAD-bd_PCMH-like_sf"/>
</dbReference>
<evidence type="ECO:0000313" key="13">
    <source>
        <dbReference type="EMBL" id="SDC76902.1"/>
    </source>
</evidence>
<evidence type="ECO:0000256" key="5">
    <source>
        <dbReference type="ARBA" id="ARBA00022989"/>
    </source>
</evidence>
<dbReference type="GO" id="GO:0050660">
    <property type="term" value="F:flavin adenine dinucleotide binding"/>
    <property type="evidence" value="ECO:0007669"/>
    <property type="project" value="InterPro"/>
</dbReference>
<keyword evidence="6 8" id="KW-0129">CBS domain</keyword>